<evidence type="ECO:0000313" key="2">
    <source>
        <dbReference type="Proteomes" id="UP000245252"/>
    </source>
</evidence>
<sequence>MPALVVIFVATAPAHADPQYKLNKSQTEVVALSRLTSGGMCQPGRMRGQVVARTFDPSGVVLMNFAVEEKNGDRTVINVDTDAIAQANRVTQAWVMQGLHRMIREGKQVSLRAQFCGAAGRVVMLDGISTR</sequence>
<protein>
    <submittedName>
        <fullName evidence="1">Uncharacterized protein</fullName>
    </submittedName>
</protein>
<dbReference type="Proteomes" id="UP000245252">
    <property type="component" value="Unassembled WGS sequence"/>
</dbReference>
<accession>A0A2U2DWT3</accession>
<evidence type="ECO:0000313" key="1">
    <source>
        <dbReference type="EMBL" id="PWE57679.1"/>
    </source>
</evidence>
<dbReference type="AlphaFoldDB" id="A0A2U2DWT3"/>
<organism evidence="1 2">
    <name type="scientific">Metarhizobium album</name>
    <dbReference type="NCBI Taxonomy" id="2182425"/>
    <lineage>
        <taxon>Bacteria</taxon>
        <taxon>Pseudomonadati</taxon>
        <taxon>Pseudomonadota</taxon>
        <taxon>Alphaproteobacteria</taxon>
        <taxon>Hyphomicrobiales</taxon>
        <taxon>Rhizobiaceae</taxon>
        <taxon>Metarhizobium</taxon>
    </lineage>
</organism>
<name>A0A2U2DWT3_9HYPH</name>
<gene>
    <name evidence="1" type="ORF">DEM27_00245</name>
</gene>
<proteinExistence type="predicted"/>
<comment type="caution">
    <text evidence="1">The sequence shown here is derived from an EMBL/GenBank/DDBJ whole genome shotgun (WGS) entry which is preliminary data.</text>
</comment>
<dbReference type="EMBL" id="QFBC01000001">
    <property type="protein sequence ID" value="PWE57679.1"/>
    <property type="molecule type" value="Genomic_DNA"/>
</dbReference>
<keyword evidence="2" id="KW-1185">Reference proteome</keyword>
<reference evidence="1 2" key="1">
    <citation type="submission" date="2018-05" db="EMBL/GenBank/DDBJ databases">
        <title>The draft genome of strain NS-104.</title>
        <authorList>
            <person name="Hang P."/>
            <person name="Jiang J."/>
        </authorList>
    </citation>
    <scope>NUCLEOTIDE SEQUENCE [LARGE SCALE GENOMIC DNA]</scope>
    <source>
        <strain evidence="1 2">NS-104</strain>
    </source>
</reference>